<dbReference type="AlphaFoldDB" id="A0A6M3LEJ7"/>
<protein>
    <submittedName>
        <fullName evidence="1">Uncharacterized protein</fullName>
    </submittedName>
</protein>
<dbReference type="EMBL" id="MT143156">
    <property type="protein sequence ID" value="QJA93536.1"/>
    <property type="molecule type" value="Genomic_DNA"/>
</dbReference>
<organism evidence="1">
    <name type="scientific">viral metagenome</name>
    <dbReference type="NCBI Taxonomy" id="1070528"/>
    <lineage>
        <taxon>unclassified sequences</taxon>
        <taxon>metagenomes</taxon>
        <taxon>organismal metagenomes</taxon>
    </lineage>
</organism>
<evidence type="ECO:0000313" key="1">
    <source>
        <dbReference type="EMBL" id="QJA93536.1"/>
    </source>
</evidence>
<name>A0A6M3LEJ7_9ZZZZ</name>
<gene>
    <name evidence="1" type="ORF">MM415B04199_0011</name>
</gene>
<reference evidence="1" key="1">
    <citation type="submission" date="2020-03" db="EMBL/GenBank/DDBJ databases">
        <title>The deep terrestrial virosphere.</title>
        <authorList>
            <person name="Holmfeldt K."/>
            <person name="Nilsson E."/>
            <person name="Simone D."/>
            <person name="Lopez-Fernandez M."/>
            <person name="Wu X."/>
            <person name="de Brujin I."/>
            <person name="Lundin D."/>
            <person name="Andersson A."/>
            <person name="Bertilsson S."/>
            <person name="Dopson M."/>
        </authorList>
    </citation>
    <scope>NUCLEOTIDE SEQUENCE</scope>
    <source>
        <strain evidence="1">MM415B04199</strain>
    </source>
</reference>
<sequence>MKANDTLMDKEALEKCYRDGLLGWWLRIAQTQSEISFKAGINEVVEWGKETCPHCIGMTYCYKRVCDTCWQAKLKEWGID</sequence>
<proteinExistence type="predicted"/>
<accession>A0A6M3LEJ7</accession>